<evidence type="ECO:0000313" key="2">
    <source>
        <dbReference type="Proteomes" id="UP001265746"/>
    </source>
</evidence>
<dbReference type="EMBL" id="JAUJFL010000008">
    <property type="protein sequence ID" value="KAK2598734.1"/>
    <property type="molecule type" value="Genomic_DNA"/>
</dbReference>
<dbReference type="Proteomes" id="UP001265746">
    <property type="component" value="Unassembled WGS sequence"/>
</dbReference>
<proteinExistence type="predicted"/>
<dbReference type="AlphaFoldDB" id="A0AAD9S5I4"/>
<sequence length="237" mass="26052">MSDRKDSEKGSGELCREPQDLSLSADNDFSRVSGASGPYHPLKFMEFPREIRNAIYKQSLAYPDGVFIIGSNHCIERGRRRAVLGHRLSPFMPLSGYTAEFSASTRNLAILRTSKTISAEVGKILYGEPLVFTEMVALQSFPTGLSQEKISLLRHVAVDDDVFGIYDGQQDVMPSVFALLKDAGGLENLRIPAIVPSGPCSGPALTVTDAEWTEERKVAMKKVMAEEIARLLEADKN</sequence>
<gene>
    <name evidence="1" type="ORF">N8I77_012124</name>
</gene>
<evidence type="ECO:0000313" key="1">
    <source>
        <dbReference type="EMBL" id="KAK2598734.1"/>
    </source>
</evidence>
<keyword evidence="2" id="KW-1185">Reference proteome</keyword>
<comment type="caution">
    <text evidence="1">The sequence shown here is derived from an EMBL/GenBank/DDBJ whole genome shotgun (WGS) entry which is preliminary data.</text>
</comment>
<accession>A0AAD9S5I4</accession>
<name>A0AAD9S5I4_PHOAM</name>
<reference evidence="1" key="1">
    <citation type="submission" date="2023-06" db="EMBL/GenBank/DDBJ databases">
        <authorList>
            <person name="Noh H."/>
        </authorList>
    </citation>
    <scope>NUCLEOTIDE SEQUENCE</scope>
    <source>
        <strain evidence="1">DUCC20226</strain>
    </source>
</reference>
<protein>
    <submittedName>
        <fullName evidence="1">Uncharacterized protein</fullName>
    </submittedName>
</protein>
<organism evidence="1 2">
    <name type="scientific">Phomopsis amygdali</name>
    <name type="common">Fusicoccum amygdali</name>
    <dbReference type="NCBI Taxonomy" id="1214568"/>
    <lineage>
        <taxon>Eukaryota</taxon>
        <taxon>Fungi</taxon>
        <taxon>Dikarya</taxon>
        <taxon>Ascomycota</taxon>
        <taxon>Pezizomycotina</taxon>
        <taxon>Sordariomycetes</taxon>
        <taxon>Sordariomycetidae</taxon>
        <taxon>Diaporthales</taxon>
        <taxon>Diaporthaceae</taxon>
        <taxon>Diaporthe</taxon>
    </lineage>
</organism>